<reference evidence="4" key="1">
    <citation type="journal article" date="2023" name="Front. Microbiol.">
        <title>Genomic-based phylogenetic and metabolic analyses of the genus Natronomonas, and description of Natronomonas aquatica sp. nov.</title>
        <authorList>
            <person name="Garcia-Roldan A."/>
            <person name="Duran-Viseras A."/>
            <person name="de la Haba R.R."/>
            <person name="Corral P."/>
            <person name="Sanchez-Porro C."/>
            <person name="Ventosa A."/>
        </authorList>
    </citation>
    <scope>NUCLEOTIDE SEQUENCE</scope>
    <source>
        <strain evidence="4">F2-12</strain>
    </source>
</reference>
<evidence type="ECO:0000256" key="1">
    <source>
        <dbReference type="SAM" id="Phobius"/>
    </source>
</evidence>
<name>A0A9R1CTX7_9EURY</name>
<sequence>MLQLAIAGLFLVAAGGCLWAAWRVLILYEPDIHRPLSVFLGLTAVWAVSNLFLLLPVPVTVMRVSYTLGLFVGITTVVVWLWFCSAYAGTPYHHSRPLQLLSIGGVGTIIALKLTNPLHGLYFRPRVVSTPFRHFAPEVGVLYWVVAGLAYVGAAIGMYVLFDTYYSSNSNTSKVVMLTVLIGLPVAPKLLAGIWLESLVLIFYEPLGAAIFGVGIVTVARDSFLSVRAPARRQLPDQLSEVIIVVNNHGRIADYNDSAERLFNNLKESLGDPLEETIPALARSERTNSLFELQQNGCLRYYTVRELEIQLGPDAIGRAVVLSDVTELETRRRRLKQQTEHLEGVTKEIAHQLRNPLTILKGELELLRDDSDSEVSADNQVSGGSISPAIEATERIEQIADDLLSLINHGRPITETEPVSLSALLRRGFDHSENGHMELQTPDKEPVAIATERTRCSELFRLLFEVHRKRGATTVNISRTDDQLEISSEGNPFDIDTPGELFEYGVETDEDVRMLLAHTRTLARIHGWSIHADVASDTLSIAIDDIIFLAEEKT</sequence>
<feature type="transmembrane region" description="Helical" evidence="1">
    <location>
        <begin position="174"/>
        <end position="195"/>
    </location>
</feature>
<proteinExistence type="predicted"/>
<dbReference type="InterPro" id="IPR031621">
    <property type="entry name" value="HisKA_7TM"/>
</dbReference>
<dbReference type="RefSeq" id="WP_256029598.1">
    <property type="nucleotide sequence ID" value="NZ_JAHLKM010000009.1"/>
</dbReference>
<dbReference type="SMART" id="SM00091">
    <property type="entry name" value="PAS"/>
    <property type="match status" value="1"/>
</dbReference>
<dbReference type="SUPFAM" id="SSF55785">
    <property type="entry name" value="PYP-like sensor domain (PAS domain)"/>
    <property type="match status" value="1"/>
</dbReference>
<dbReference type="InterPro" id="IPR000014">
    <property type="entry name" value="PAS"/>
</dbReference>
<dbReference type="SMART" id="SM00388">
    <property type="entry name" value="HisKA"/>
    <property type="match status" value="1"/>
</dbReference>
<feature type="transmembrane region" description="Helical" evidence="1">
    <location>
        <begin position="201"/>
        <end position="220"/>
    </location>
</feature>
<feature type="transmembrane region" description="Helical" evidence="1">
    <location>
        <begin position="67"/>
        <end position="88"/>
    </location>
</feature>
<dbReference type="Gene3D" id="3.30.450.20">
    <property type="entry name" value="PAS domain"/>
    <property type="match status" value="1"/>
</dbReference>
<protein>
    <recommendedName>
        <fullName evidence="6">Histidine kinase</fullName>
    </recommendedName>
</protein>
<keyword evidence="1" id="KW-0812">Transmembrane</keyword>
<dbReference type="InterPro" id="IPR036097">
    <property type="entry name" value="HisK_dim/P_sf"/>
</dbReference>
<feature type="transmembrane region" description="Helical" evidence="1">
    <location>
        <begin position="141"/>
        <end position="162"/>
    </location>
</feature>
<evidence type="ECO:0000313" key="5">
    <source>
        <dbReference type="Proteomes" id="UP001139494"/>
    </source>
</evidence>
<evidence type="ECO:0008006" key="6">
    <source>
        <dbReference type="Google" id="ProtNLM"/>
    </source>
</evidence>
<dbReference type="InterPro" id="IPR035965">
    <property type="entry name" value="PAS-like_dom_sf"/>
</dbReference>
<feature type="domain" description="PAS" evidence="2">
    <location>
        <begin position="230"/>
        <end position="295"/>
    </location>
</feature>
<dbReference type="Pfam" id="PF16927">
    <property type="entry name" value="HisKA_7TM"/>
    <property type="match status" value="1"/>
</dbReference>
<dbReference type="SUPFAM" id="SSF47384">
    <property type="entry name" value="Homodimeric domain of signal transducing histidine kinase"/>
    <property type="match status" value="1"/>
</dbReference>
<keyword evidence="5" id="KW-1185">Reference proteome</keyword>
<dbReference type="Gene3D" id="1.10.287.130">
    <property type="match status" value="1"/>
</dbReference>
<keyword evidence="1" id="KW-1133">Transmembrane helix</keyword>
<feature type="transmembrane region" description="Helical" evidence="1">
    <location>
        <begin position="36"/>
        <end position="55"/>
    </location>
</feature>
<dbReference type="CDD" id="cd00082">
    <property type="entry name" value="HisKA"/>
    <property type="match status" value="1"/>
</dbReference>
<dbReference type="CDD" id="cd00130">
    <property type="entry name" value="PAS"/>
    <property type="match status" value="1"/>
</dbReference>
<dbReference type="EMBL" id="JAHLKM010000009">
    <property type="protein sequence ID" value="MCQ4333576.1"/>
    <property type="molecule type" value="Genomic_DNA"/>
</dbReference>
<gene>
    <name evidence="4" type="ORF">KM295_08830</name>
</gene>
<accession>A0A9R1CTX7</accession>
<evidence type="ECO:0000259" key="2">
    <source>
        <dbReference type="SMART" id="SM00091"/>
    </source>
</evidence>
<evidence type="ECO:0000313" key="4">
    <source>
        <dbReference type="EMBL" id="MCQ4333576.1"/>
    </source>
</evidence>
<dbReference type="AlphaFoldDB" id="A0A9R1CTX7"/>
<keyword evidence="1" id="KW-0472">Membrane</keyword>
<feature type="domain" description="Signal transduction histidine kinase dimerisation/phosphoacceptor" evidence="3">
    <location>
        <begin position="341"/>
        <end position="412"/>
    </location>
</feature>
<dbReference type="Pfam" id="PF00512">
    <property type="entry name" value="HisKA"/>
    <property type="match status" value="1"/>
</dbReference>
<evidence type="ECO:0000259" key="3">
    <source>
        <dbReference type="SMART" id="SM00388"/>
    </source>
</evidence>
<dbReference type="Proteomes" id="UP001139494">
    <property type="component" value="Unassembled WGS sequence"/>
</dbReference>
<comment type="caution">
    <text evidence="4">The sequence shown here is derived from an EMBL/GenBank/DDBJ whole genome shotgun (WGS) entry which is preliminary data.</text>
</comment>
<dbReference type="InterPro" id="IPR003661">
    <property type="entry name" value="HisK_dim/P_dom"/>
</dbReference>
<organism evidence="4 5">
    <name type="scientific">Natronomonas aquatica</name>
    <dbReference type="NCBI Taxonomy" id="2841590"/>
    <lineage>
        <taxon>Archaea</taxon>
        <taxon>Methanobacteriati</taxon>
        <taxon>Methanobacteriota</taxon>
        <taxon>Stenosarchaea group</taxon>
        <taxon>Halobacteria</taxon>
        <taxon>Halobacteriales</taxon>
        <taxon>Natronomonadaceae</taxon>
        <taxon>Natronomonas</taxon>
    </lineage>
</organism>
<dbReference type="GO" id="GO:0000155">
    <property type="term" value="F:phosphorelay sensor kinase activity"/>
    <property type="evidence" value="ECO:0007669"/>
    <property type="project" value="InterPro"/>
</dbReference>